<reference evidence="3" key="2">
    <citation type="submission" date="2013-12" db="EMBL/GenBank/DDBJ databases">
        <title>Evolution of pathogenesis and genome organization in the Tremellales.</title>
        <authorList>
            <person name="Cuomo C."/>
            <person name="Litvintseva A."/>
            <person name="Heitman J."/>
            <person name="Chen Y."/>
            <person name="Sun S."/>
            <person name="Springer D."/>
            <person name="Dromer F."/>
            <person name="Young S."/>
            <person name="Zeng Q."/>
            <person name="Chapman S."/>
            <person name="Gujja S."/>
            <person name="Saif S."/>
            <person name="Birren B."/>
        </authorList>
    </citation>
    <scope>NUCLEOTIDE SEQUENCE [LARGE SCALE GENOMIC DNA]</scope>
    <source>
        <strain evidence="3">BCC8398</strain>
    </source>
</reference>
<keyword evidence="3" id="KW-1185">Reference proteome</keyword>
<dbReference type="Proteomes" id="UP000092666">
    <property type="component" value="Unassembled WGS sequence"/>
</dbReference>
<evidence type="ECO:0000313" key="2">
    <source>
        <dbReference type="EMBL" id="OCF33518.1"/>
    </source>
</evidence>
<dbReference type="EMBL" id="KI669505">
    <property type="protein sequence ID" value="OCF33518.1"/>
    <property type="molecule type" value="Genomic_DNA"/>
</dbReference>
<organism evidence="2 3">
    <name type="scientific">Kwoniella heveanensis BCC8398</name>
    <dbReference type="NCBI Taxonomy" id="1296120"/>
    <lineage>
        <taxon>Eukaryota</taxon>
        <taxon>Fungi</taxon>
        <taxon>Dikarya</taxon>
        <taxon>Basidiomycota</taxon>
        <taxon>Agaricomycotina</taxon>
        <taxon>Tremellomycetes</taxon>
        <taxon>Tremellales</taxon>
        <taxon>Cryptococcaceae</taxon>
        <taxon>Kwoniella</taxon>
    </lineage>
</organism>
<accession>A0A1B9GRC2</accession>
<evidence type="ECO:0000313" key="3">
    <source>
        <dbReference type="Proteomes" id="UP000092666"/>
    </source>
</evidence>
<reference evidence="2 3" key="1">
    <citation type="submission" date="2013-07" db="EMBL/GenBank/DDBJ databases">
        <title>The Genome Sequence of Cryptococcus heveanensis BCC8398.</title>
        <authorList>
            <consortium name="The Broad Institute Genome Sequencing Platform"/>
            <person name="Cuomo C."/>
            <person name="Litvintseva A."/>
            <person name="Chen Y."/>
            <person name="Heitman J."/>
            <person name="Sun S."/>
            <person name="Springer D."/>
            <person name="Dromer F."/>
            <person name="Young S.K."/>
            <person name="Zeng Q."/>
            <person name="Gargeya S."/>
            <person name="Fitzgerald M."/>
            <person name="Abouelleil A."/>
            <person name="Alvarado L."/>
            <person name="Berlin A.M."/>
            <person name="Chapman S.B."/>
            <person name="Dewar J."/>
            <person name="Goldberg J."/>
            <person name="Griggs A."/>
            <person name="Gujja S."/>
            <person name="Hansen M."/>
            <person name="Howarth C."/>
            <person name="Imamovic A."/>
            <person name="Larimer J."/>
            <person name="McCowan C."/>
            <person name="Murphy C."/>
            <person name="Pearson M."/>
            <person name="Priest M."/>
            <person name="Roberts A."/>
            <person name="Saif S."/>
            <person name="Shea T."/>
            <person name="Sykes S."/>
            <person name="Wortman J."/>
            <person name="Nusbaum C."/>
            <person name="Birren B."/>
        </authorList>
    </citation>
    <scope>NUCLEOTIDE SEQUENCE [LARGE SCALE GENOMIC DNA]</scope>
    <source>
        <strain evidence="2 3">BCC8398</strain>
    </source>
</reference>
<gene>
    <name evidence="2" type="ORF">I316_04939</name>
</gene>
<proteinExistence type="predicted"/>
<dbReference type="AlphaFoldDB" id="A0A1B9GRC2"/>
<sequence>MYNSKLNIAAPSAEHRAAKKLSVELPISTPKKTLTRRGYQERKQRACTVQKDEEVDELGPEEYSNPLLERPTRADISSRAHGATNKSAARAATELASAPIGSGGEVARPTKKAKHHKKSNGEISLDDLLKTLDPSAIGKKKAAKIEEWTPRSTTLRGLREDQVVQIDTPPIVVRPHTLDGFLLLQGRSDLVERKESISEIREFSPPQEDSYEDWRKSKDIRNPRWYLKSTTDIIAPHAPPFPILVASTVLHSIPLMRAMIEEGFDLVEREKKMEEADIVLSACTAVIIHDFATLGHTHDRLFEDLKAAAGFYHRVILIFEVQPFTAPPDRGRSSKGSTTDPLTGDAMRGLRALKKAYDYAFHHTKSLIGDFEIVYAYNGAAEVARAINSIVRQEGHQAVDGMDGALWQETWGSRDWLKRIEPEDWQIQELVAHLGLNTFCAIYAFYRSEGNMNAIEGMSDRERTEEFEAVFGTVIVDRLNRLIREKKEWSASAQRMLPQSAH</sequence>
<protein>
    <submittedName>
        <fullName evidence="2">Uncharacterized protein</fullName>
    </submittedName>
</protein>
<feature type="compositionally biased region" description="Basic residues" evidence="1">
    <location>
        <begin position="109"/>
        <end position="118"/>
    </location>
</feature>
<dbReference type="STRING" id="1296120.A0A1B9GRC2"/>
<feature type="region of interest" description="Disordered" evidence="1">
    <location>
        <begin position="100"/>
        <end position="119"/>
    </location>
</feature>
<feature type="region of interest" description="Disordered" evidence="1">
    <location>
        <begin position="33"/>
        <end position="91"/>
    </location>
</feature>
<dbReference type="OrthoDB" id="2422840at2759"/>
<evidence type="ECO:0000256" key="1">
    <source>
        <dbReference type="SAM" id="MobiDB-lite"/>
    </source>
</evidence>
<name>A0A1B9GRC2_9TREE</name>